<reference evidence="1 2" key="1">
    <citation type="submission" date="2019-02" db="EMBL/GenBank/DDBJ databases">
        <title>Deep-cultivation of Planctomycetes and their phenomic and genomic characterization uncovers novel biology.</title>
        <authorList>
            <person name="Wiegand S."/>
            <person name="Jogler M."/>
            <person name="Boedeker C."/>
            <person name="Pinto D."/>
            <person name="Vollmers J."/>
            <person name="Rivas-Marin E."/>
            <person name="Kohn T."/>
            <person name="Peeters S.H."/>
            <person name="Heuer A."/>
            <person name="Rast P."/>
            <person name="Oberbeckmann S."/>
            <person name="Bunk B."/>
            <person name="Jeske O."/>
            <person name="Meyerdierks A."/>
            <person name="Storesund J.E."/>
            <person name="Kallscheuer N."/>
            <person name="Luecker S."/>
            <person name="Lage O.M."/>
            <person name="Pohl T."/>
            <person name="Merkel B.J."/>
            <person name="Hornburger P."/>
            <person name="Mueller R.-W."/>
            <person name="Bruemmer F."/>
            <person name="Labrenz M."/>
            <person name="Spormann A.M."/>
            <person name="Op den Camp H."/>
            <person name="Overmann J."/>
            <person name="Amann R."/>
            <person name="Jetten M.S.M."/>
            <person name="Mascher T."/>
            <person name="Medema M.H."/>
            <person name="Devos D.P."/>
            <person name="Kaster A.-K."/>
            <person name="Ovreas L."/>
            <person name="Rohde M."/>
            <person name="Galperin M.Y."/>
            <person name="Jogler C."/>
        </authorList>
    </citation>
    <scope>NUCLEOTIDE SEQUENCE [LARGE SCALE GENOMIC DNA]</scope>
    <source>
        <strain evidence="1 2">Pan241w</strain>
    </source>
</reference>
<dbReference type="OrthoDB" id="275580at2"/>
<dbReference type="RefSeq" id="WP_145220476.1">
    <property type="nucleotide sequence ID" value="NZ_CP036269.1"/>
</dbReference>
<dbReference type="KEGG" id="gaz:Pan241w_48790"/>
<proteinExistence type="predicted"/>
<evidence type="ECO:0000313" key="1">
    <source>
        <dbReference type="EMBL" id="QDT44763.1"/>
    </source>
</evidence>
<accession>A0A517RLK3</accession>
<dbReference type="AlphaFoldDB" id="A0A517RLK3"/>
<sequence>MKQSRIQFISDALEELVFGNRQPAGSLVETGTFPTDWCETYCSTLQSAEEHLVTSEFWPRTLFQALHFSSCYLPLRYQVWCSISNSTNSQTQESLGRISFATEALFWRACMTTDFFDNHDWLNENYRRLFDLSFGEDCPFTLTENVQELKRWYQELQICLEQLNLELKSESAWQKEILIAVHFLSFYVDLYLQRAIQWNKSFPTSQLRANEIEQLLAQLSHCISHSAMISLIRIWLQTVDSSRDHSGLPLIASRREQAEAIVSPRTICEVFFA</sequence>
<gene>
    <name evidence="1" type="ORF">Pan241w_48790</name>
</gene>
<protein>
    <submittedName>
        <fullName evidence="1">Uncharacterized protein</fullName>
    </submittedName>
</protein>
<evidence type="ECO:0000313" key="2">
    <source>
        <dbReference type="Proteomes" id="UP000317171"/>
    </source>
</evidence>
<dbReference type="EMBL" id="CP036269">
    <property type="protein sequence ID" value="QDT44763.1"/>
    <property type="molecule type" value="Genomic_DNA"/>
</dbReference>
<name>A0A517RLK3_9PLAN</name>
<keyword evidence="2" id="KW-1185">Reference proteome</keyword>
<dbReference type="Proteomes" id="UP000317171">
    <property type="component" value="Chromosome"/>
</dbReference>
<organism evidence="1 2">
    <name type="scientific">Gimesia alba</name>
    <dbReference type="NCBI Taxonomy" id="2527973"/>
    <lineage>
        <taxon>Bacteria</taxon>
        <taxon>Pseudomonadati</taxon>
        <taxon>Planctomycetota</taxon>
        <taxon>Planctomycetia</taxon>
        <taxon>Planctomycetales</taxon>
        <taxon>Planctomycetaceae</taxon>
        <taxon>Gimesia</taxon>
    </lineage>
</organism>